<dbReference type="GO" id="GO:0005829">
    <property type="term" value="C:cytosol"/>
    <property type="evidence" value="ECO:0007669"/>
    <property type="project" value="TreeGrafter"/>
</dbReference>
<dbReference type="OrthoDB" id="48317at2759"/>
<dbReference type="InterPro" id="IPR036291">
    <property type="entry name" value="NAD(P)-bd_dom_sf"/>
</dbReference>
<keyword evidence="5" id="KW-1185">Reference proteome</keyword>
<dbReference type="PANTHER" id="PTHR48106">
    <property type="entry name" value="QUINONE OXIDOREDUCTASE PIG3-RELATED"/>
    <property type="match status" value="1"/>
</dbReference>
<dbReference type="SUPFAM" id="SSF51735">
    <property type="entry name" value="NAD(P)-binding Rossmann-fold domains"/>
    <property type="match status" value="1"/>
</dbReference>
<dbReference type="GO" id="GO:0003960">
    <property type="term" value="F:quinone reductase (NADPH) activity"/>
    <property type="evidence" value="ECO:0007669"/>
    <property type="project" value="InterPro"/>
</dbReference>
<proteinExistence type="predicted"/>
<dbReference type="PROSITE" id="PS01162">
    <property type="entry name" value="QOR_ZETA_CRYSTAL"/>
    <property type="match status" value="1"/>
</dbReference>
<sequence>MTLPTTQKAIYFTENGDRDVLKYEDVPVPKIGEDEILIKNRYAGINFIEVYFRKGVYPSEKPYTLGREAAGEVVAVGSKVDKVQVGDKVGYLYPGSFAQYTKVPASHNILKLPKDTSDDLLKLVSASLLQGLTALTFIYEAYDVKEGDYILVTAAAGGVGLILNQLLSKVKKAHVIALASTEEKLKLAKEAGAEFLINSSTTSQEEQIKKILEITNGEGVAASFDSVGKDTLELSLGAVARKGTFVSYGNASV</sequence>
<dbReference type="AlphaFoldDB" id="A0A9P8T7J4"/>
<evidence type="ECO:0000256" key="2">
    <source>
        <dbReference type="ARBA" id="ARBA00023002"/>
    </source>
</evidence>
<dbReference type="GeneID" id="70234245"/>
<gene>
    <name evidence="4" type="ORF">OGAPHI_002278</name>
</gene>
<protein>
    <recommendedName>
        <fullName evidence="3">Enoyl reductase (ER) domain-containing protein</fullName>
    </recommendedName>
</protein>
<dbReference type="SUPFAM" id="SSF50129">
    <property type="entry name" value="GroES-like"/>
    <property type="match status" value="1"/>
</dbReference>
<dbReference type="Gene3D" id="3.90.180.10">
    <property type="entry name" value="Medium-chain alcohol dehydrogenases, catalytic domain"/>
    <property type="match status" value="1"/>
</dbReference>
<dbReference type="InterPro" id="IPR020843">
    <property type="entry name" value="ER"/>
</dbReference>
<dbReference type="EMBL" id="JAEUBE010000158">
    <property type="protein sequence ID" value="KAH3668524.1"/>
    <property type="molecule type" value="Genomic_DNA"/>
</dbReference>
<dbReference type="InterPro" id="IPR002364">
    <property type="entry name" value="Quin_OxRdtase/zeta-crystal_CS"/>
</dbReference>
<dbReference type="GO" id="GO:0035925">
    <property type="term" value="F:mRNA 3'-UTR AU-rich region binding"/>
    <property type="evidence" value="ECO:0007669"/>
    <property type="project" value="TreeGrafter"/>
</dbReference>
<reference evidence="4" key="2">
    <citation type="submission" date="2021-01" db="EMBL/GenBank/DDBJ databases">
        <authorList>
            <person name="Schikora-Tamarit M.A."/>
        </authorList>
    </citation>
    <scope>NUCLEOTIDE SEQUENCE</scope>
    <source>
        <strain evidence="4">CBS6075</strain>
    </source>
</reference>
<dbReference type="PANTHER" id="PTHR48106:SF13">
    <property type="entry name" value="QUINONE OXIDOREDUCTASE-RELATED"/>
    <property type="match status" value="1"/>
</dbReference>
<dbReference type="InterPro" id="IPR013154">
    <property type="entry name" value="ADH-like_N"/>
</dbReference>
<name>A0A9P8T7J4_9ASCO</name>
<comment type="caution">
    <text evidence="4">The sequence shown here is derived from an EMBL/GenBank/DDBJ whole genome shotgun (WGS) entry which is preliminary data.</text>
</comment>
<evidence type="ECO:0000256" key="1">
    <source>
        <dbReference type="ARBA" id="ARBA00022857"/>
    </source>
</evidence>
<keyword evidence="2" id="KW-0560">Oxidoreductase</keyword>
<dbReference type="Gene3D" id="3.40.50.720">
    <property type="entry name" value="NAD(P)-binding Rossmann-like Domain"/>
    <property type="match status" value="1"/>
</dbReference>
<dbReference type="GO" id="GO:0008270">
    <property type="term" value="F:zinc ion binding"/>
    <property type="evidence" value="ECO:0007669"/>
    <property type="project" value="InterPro"/>
</dbReference>
<dbReference type="InterPro" id="IPR011032">
    <property type="entry name" value="GroES-like_sf"/>
</dbReference>
<evidence type="ECO:0000313" key="4">
    <source>
        <dbReference type="EMBL" id="KAH3668524.1"/>
    </source>
</evidence>
<accession>A0A9P8T7J4</accession>
<reference evidence="4" key="1">
    <citation type="journal article" date="2021" name="Open Biol.">
        <title>Shared evolutionary footprints suggest mitochondrial oxidative damage underlies multiple complex I losses in fungi.</title>
        <authorList>
            <person name="Schikora-Tamarit M.A."/>
            <person name="Marcet-Houben M."/>
            <person name="Nosek J."/>
            <person name="Gabaldon T."/>
        </authorList>
    </citation>
    <scope>NUCLEOTIDE SEQUENCE</scope>
    <source>
        <strain evidence="4">CBS6075</strain>
    </source>
</reference>
<dbReference type="Pfam" id="PF08240">
    <property type="entry name" value="ADH_N"/>
    <property type="match status" value="1"/>
</dbReference>
<keyword evidence="1" id="KW-0521">NADP</keyword>
<evidence type="ECO:0000313" key="5">
    <source>
        <dbReference type="Proteomes" id="UP000769157"/>
    </source>
</evidence>
<dbReference type="Pfam" id="PF00107">
    <property type="entry name" value="ADH_zinc_N"/>
    <property type="match status" value="1"/>
</dbReference>
<dbReference type="RefSeq" id="XP_046062938.1">
    <property type="nucleotide sequence ID" value="XM_046203131.1"/>
</dbReference>
<dbReference type="InterPro" id="IPR047618">
    <property type="entry name" value="QOR-like"/>
</dbReference>
<dbReference type="InterPro" id="IPR013149">
    <property type="entry name" value="ADH-like_C"/>
</dbReference>
<dbReference type="GO" id="GO:0070402">
    <property type="term" value="F:NADPH binding"/>
    <property type="evidence" value="ECO:0007669"/>
    <property type="project" value="TreeGrafter"/>
</dbReference>
<evidence type="ECO:0000259" key="3">
    <source>
        <dbReference type="SMART" id="SM00829"/>
    </source>
</evidence>
<dbReference type="CDD" id="cd05286">
    <property type="entry name" value="QOR2"/>
    <property type="match status" value="1"/>
</dbReference>
<dbReference type="SMART" id="SM00829">
    <property type="entry name" value="PKS_ER"/>
    <property type="match status" value="1"/>
</dbReference>
<organism evidence="4 5">
    <name type="scientific">Ogataea philodendri</name>
    <dbReference type="NCBI Taxonomy" id="1378263"/>
    <lineage>
        <taxon>Eukaryota</taxon>
        <taxon>Fungi</taxon>
        <taxon>Dikarya</taxon>
        <taxon>Ascomycota</taxon>
        <taxon>Saccharomycotina</taxon>
        <taxon>Pichiomycetes</taxon>
        <taxon>Pichiales</taxon>
        <taxon>Pichiaceae</taxon>
        <taxon>Ogataea</taxon>
    </lineage>
</organism>
<dbReference type="Proteomes" id="UP000769157">
    <property type="component" value="Unassembled WGS sequence"/>
</dbReference>
<feature type="domain" description="Enoyl reductase (ER)" evidence="3">
    <location>
        <begin position="16"/>
        <end position="253"/>
    </location>
</feature>